<dbReference type="InterPro" id="IPR007695">
    <property type="entry name" value="DNA_mismatch_repair_MutS-lik_N"/>
</dbReference>
<accession>A0ABU4WYG0</accession>
<evidence type="ECO:0000256" key="3">
    <source>
        <dbReference type="ARBA" id="ARBA00022741"/>
    </source>
</evidence>
<evidence type="ECO:0000256" key="7">
    <source>
        <dbReference type="ARBA" id="ARBA00023204"/>
    </source>
</evidence>
<evidence type="ECO:0000256" key="6">
    <source>
        <dbReference type="ARBA" id="ARBA00023125"/>
    </source>
</evidence>
<dbReference type="SUPFAM" id="SSF48334">
    <property type="entry name" value="DNA repair protein MutS, domain III"/>
    <property type="match status" value="1"/>
</dbReference>
<keyword evidence="4 9" id="KW-0227">DNA damage</keyword>
<evidence type="ECO:0000256" key="2">
    <source>
        <dbReference type="ARBA" id="ARBA00021982"/>
    </source>
</evidence>
<dbReference type="SUPFAM" id="SSF53150">
    <property type="entry name" value="DNA repair protein MutS, domain II"/>
    <property type="match status" value="1"/>
</dbReference>
<dbReference type="EMBL" id="JAVIIS010000021">
    <property type="protein sequence ID" value="MDX8441105.1"/>
    <property type="molecule type" value="Genomic_DNA"/>
</dbReference>
<dbReference type="SMART" id="SM00533">
    <property type="entry name" value="MUTSd"/>
    <property type="match status" value="1"/>
</dbReference>
<keyword evidence="15" id="KW-1185">Reference proteome</keyword>
<dbReference type="PROSITE" id="PS00486">
    <property type="entry name" value="DNA_MISMATCH_REPAIR_2"/>
    <property type="match status" value="1"/>
</dbReference>
<keyword evidence="3 9" id="KW-0547">Nucleotide-binding</keyword>
<feature type="region of interest" description="Disordered" evidence="12">
    <location>
        <begin position="1"/>
        <end position="24"/>
    </location>
</feature>
<keyword evidence="7 9" id="KW-0234">DNA repair</keyword>
<dbReference type="Pfam" id="PF05188">
    <property type="entry name" value="MutS_II"/>
    <property type="match status" value="1"/>
</dbReference>
<name>A0ABU4WYG0_9HYPH</name>
<dbReference type="PANTHER" id="PTHR11361:SF34">
    <property type="entry name" value="DNA MISMATCH REPAIR PROTEIN MSH1, MITOCHONDRIAL"/>
    <property type="match status" value="1"/>
</dbReference>
<dbReference type="InterPro" id="IPR016151">
    <property type="entry name" value="DNA_mismatch_repair_MutS_N"/>
</dbReference>
<feature type="binding site" evidence="9">
    <location>
        <begin position="664"/>
        <end position="671"/>
    </location>
    <ligand>
        <name>ATP</name>
        <dbReference type="ChEBI" id="CHEBI:30616"/>
    </ligand>
</feature>
<proteinExistence type="inferred from homology"/>
<dbReference type="SUPFAM" id="SSF52540">
    <property type="entry name" value="P-loop containing nucleoside triphosphate hydrolases"/>
    <property type="match status" value="1"/>
</dbReference>
<dbReference type="NCBIfam" id="TIGR01070">
    <property type="entry name" value="mutS1"/>
    <property type="match status" value="1"/>
</dbReference>
<feature type="domain" description="DNA mismatch repair proteins mutS family" evidence="13">
    <location>
        <begin position="738"/>
        <end position="754"/>
    </location>
</feature>
<dbReference type="HAMAP" id="MF_00096">
    <property type="entry name" value="MutS"/>
    <property type="match status" value="1"/>
</dbReference>
<dbReference type="Gene3D" id="6.10.140.430">
    <property type="match status" value="1"/>
</dbReference>
<evidence type="ECO:0000256" key="12">
    <source>
        <dbReference type="SAM" id="MobiDB-lite"/>
    </source>
</evidence>
<dbReference type="Pfam" id="PF00488">
    <property type="entry name" value="MutS_V"/>
    <property type="match status" value="1"/>
</dbReference>
<dbReference type="InterPro" id="IPR000432">
    <property type="entry name" value="DNA_mismatch_repair_MutS_C"/>
</dbReference>
<dbReference type="Proteomes" id="UP001272097">
    <property type="component" value="Unassembled WGS sequence"/>
</dbReference>
<comment type="function">
    <text evidence="8 9">This protein is involved in the repair of mismatches in DNA. It is possible that it carries out the mismatch recognition step. This protein has a weak ATPase activity.</text>
</comment>
<dbReference type="PANTHER" id="PTHR11361">
    <property type="entry name" value="DNA MISMATCH REPAIR PROTEIN MUTS FAMILY MEMBER"/>
    <property type="match status" value="1"/>
</dbReference>
<dbReference type="InterPro" id="IPR027417">
    <property type="entry name" value="P-loop_NTPase"/>
</dbReference>
<comment type="similarity">
    <text evidence="1 9 10">Belongs to the DNA mismatch repair MutS family.</text>
</comment>
<reference evidence="14 15" key="1">
    <citation type="submission" date="2023-08" db="EMBL/GenBank/DDBJ databases">
        <title>Implementing the SeqCode for naming new Mesorhizobium species isolated from Vachellia karroo root nodules.</title>
        <authorList>
            <person name="Van Lill M."/>
        </authorList>
    </citation>
    <scope>NUCLEOTIDE SEQUENCE [LARGE SCALE GENOMIC DNA]</scope>
    <source>
        <strain evidence="14 15">VK3E</strain>
    </source>
</reference>
<dbReference type="InterPro" id="IPR007696">
    <property type="entry name" value="DNA_mismatch_repair_MutS_core"/>
</dbReference>
<evidence type="ECO:0000256" key="8">
    <source>
        <dbReference type="ARBA" id="ARBA00024647"/>
    </source>
</evidence>
<dbReference type="InterPro" id="IPR017261">
    <property type="entry name" value="DNA_mismatch_repair_MutS/MSH"/>
</dbReference>
<dbReference type="Pfam" id="PF05192">
    <property type="entry name" value="MutS_III"/>
    <property type="match status" value="1"/>
</dbReference>
<evidence type="ECO:0000256" key="9">
    <source>
        <dbReference type="HAMAP-Rule" id="MF_00096"/>
    </source>
</evidence>
<dbReference type="Pfam" id="PF01624">
    <property type="entry name" value="MutS_I"/>
    <property type="match status" value="1"/>
</dbReference>
<keyword evidence="5 9" id="KW-0067">ATP-binding</keyword>
<evidence type="ECO:0000256" key="1">
    <source>
        <dbReference type="ARBA" id="ARBA00006271"/>
    </source>
</evidence>
<keyword evidence="6 9" id="KW-0238">DNA-binding</keyword>
<evidence type="ECO:0000313" key="14">
    <source>
        <dbReference type="EMBL" id="MDX8441105.1"/>
    </source>
</evidence>
<evidence type="ECO:0000313" key="15">
    <source>
        <dbReference type="Proteomes" id="UP001272097"/>
    </source>
</evidence>
<dbReference type="CDD" id="cd03284">
    <property type="entry name" value="ABC_MutS1"/>
    <property type="match status" value="1"/>
</dbReference>
<gene>
    <name evidence="9 14" type="primary">mutS</name>
    <name evidence="14" type="ORF">RFM51_16040</name>
</gene>
<dbReference type="SMART" id="SM00534">
    <property type="entry name" value="MUTSac"/>
    <property type="match status" value="1"/>
</dbReference>
<evidence type="ECO:0000259" key="13">
    <source>
        <dbReference type="PROSITE" id="PS00486"/>
    </source>
</evidence>
<keyword evidence="11" id="KW-0175">Coiled coil</keyword>
<dbReference type="Gene3D" id="3.40.1170.10">
    <property type="entry name" value="DNA repair protein MutS, domain I"/>
    <property type="match status" value="1"/>
</dbReference>
<evidence type="ECO:0000256" key="5">
    <source>
        <dbReference type="ARBA" id="ARBA00022840"/>
    </source>
</evidence>
<protein>
    <recommendedName>
        <fullName evidence="2 9">DNA mismatch repair protein MutS</fullName>
    </recommendedName>
</protein>
<dbReference type="Gene3D" id="3.40.50.300">
    <property type="entry name" value="P-loop containing nucleotide triphosphate hydrolases"/>
    <property type="match status" value="1"/>
</dbReference>
<dbReference type="Gene3D" id="3.30.420.110">
    <property type="entry name" value="MutS, connector domain"/>
    <property type="match status" value="1"/>
</dbReference>
<dbReference type="PIRSF" id="PIRSF037677">
    <property type="entry name" value="DNA_mis_repair_Msh6"/>
    <property type="match status" value="1"/>
</dbReference>
<dbReference type="RefSeq" id="WP_320215046.1">
    <property type="nucleotide sequence ID" value="NZ_JAVIIS010000021.1"/>
</dbReference>
<dbReference type="InterPro" id="IPR005748">
    <property type="entry name" value="DNA_mismatch_repair_MutS"/>
</dbReference>
<sequence length="913" mass="98093">MNMHMPTDTDAQETTTPAPATGGVTPMMEQFIEIKAANPDSLLFYRMGDFYELFFEDAEKASQALGIVLTKRGKHQGHDIPMCGVPVHAADDYLQKLIAQGFRVAVCEQIEDPAEAKKRGSKSVVRRDVVRLVTPGTITEDKLLAPSESSFLMALGRVKGGGAATSQAGFALAWIDISTGAFRVAETSAERLLADIFRVDPRELIVAEPVFHDPELRPIFDVLGRVANPQPPSLFDSASATGRIARFFEVATPDSFGTFSRAELSAISGTIAYVEKTQKAERPPLSRPEREEQGSTLFIDPATRANLELLRTLSGSRDGSLFKAIDRTVTGGGARLLADRLMAPLTDSAAIAARLDSVSFFRSETRLCQGLRASLKSVADMPRALSRLALNRGGPRDLGALRAGFEAAGAIAELFAAAALPAELAAALAAIRALPEALARHLSEALDDELPLIRRDGGFVRGGYHAELDEMRALRDESRKVIAGLERSLIEETGIRSLKIRHNNVLGYYIEVTANHHSIMTGSDAAKARFIHRQTMANAMRFTTTELAELESKIANAADKALGIELATFDRLTAEVVGEADGIRAGAEALAVLDVSSALALLSESEGWCRPLVDSSLAFEIAGGRHPVVEQALRRSGEGPFVANDCDLSPEGSGKAGAIWLLTGPNMGGKSTFLRQNALIAILAQTGSYVPAQSAHIGVVDRLFSRVGASDDLARGRSTFMVEMVETAAILNQAGERALVILDEIGRGTATFDGLSIAWAAVEYLHEKNRCRAIFATHFHEMTALAGKLPRLSNVTMRVKEWEGDVVFLHEVGKGAADRSYGVQVARLAGLPEAVVARARQVLHQLEEGEVSGKTNRLVDDLPLFSVAVKREAAKPAKGDAVGDALGAINPDEMTPREALEALYRLKGLATKQ</sequence>
<comment type="caution">
    <text evidence="14">The sequence shown here is derived from an EMBL/GenBank/DDBJ whole genome shotgun (WGS) entry which is preliminary data.</text>
</comment>
<dbReference type="InterPro" id="IPR036678">
    <property type="entry name" value="MutS_con_dom_sf"/>
</dbReference>
<dbReference type="InterPro" id="IPR036187">
    <property type="entry name" value="DNA_mismatch_repair_MutS_sf"/>
</dbReference>
<feature type="coiled-coil region" evidence="11">
    <location>
        <begin position="540"/>
        <end position="567"/>
    </location>
</feature>
<evidence type="ECO:0000256" key="4">
    <source>
        <dbReference type="ARBA" id="ARBA00022763"/>
    </source>
</evidence>
<dbReference type="InterPro" id="IPR007861">
    <property type="entry name" value="DNA_mismatch_repair_MutS_clamp"/>
</dbReference>
<dbReference type="InterPro" id="IPR007860">
    <property type="entry name" value="DNA_mmatch_repair_MutS_con_dom"/>
</dbReference>
<dbReference type="NCBIfam" id="NF003810">
    <property type="entry name" value="PRK05399.1"/>
    <property type="match status" value="1"/>
</dbReference>
<evidence type="ECO:0000256" key="10">
    <source>
        <dbReference type="RuleBase" id="RU003756"/>
    </source>
</evidence>
<evidence type="ECO:0000256" key="11">
    <source>
        <dbReference type="SAM" id="Coils"/>
    </source>
</evidence>
<dbReference type="Pfam" id="PF05190">
    <property type="entry name" value="MutS_IV"/>
    <property type="match status" value="1"/>
</dbReference>
<dbReference type="SUPFAM" id="SSF55271">
    <property type="entry name" value="DNA repair protein MutS, domain I"/>
    <property type="match status" value="1"/>
</dbReference>
<dbReference type="InterPro" id="IPR045076">
    <property type="entry name" value="MutS"/>
</dbReference>
<organism evidence="14 15">
    <name type="scientific">Mesorhizobium australafricanum</name>
    <dbReference type="NCBI Taxonomy" id="3072311"/>
    <lineage>
        <taxon>Bacteria</taxon>
        <taxon>Pseudomonadati</taxon>
        <taxon>Pseudomonadota</taxon>
        <taxon>Alphaproteobacteria</taxon>
        <taxon>Hyphomicrobiales</taxon>
        <taxon>Phyllobacteriaceae</taxon>
        <taxon>Mesorhizobium</taxon>
    </lineage>
</organism>
<dbReference type="Gene3D" id="1.10.1420.10">
    <property type="match status" value="2"/>
</dbReference>